<dbReference type="OrthoDB" id="191995at2759"/>
<protein>
    <submittedName>
        <fullName evidence="6">Transferase CAF17 homolog, mitochondrial</fullName>
    </submittedName>
</protein>
<evidence type="ECO:0000256" key="3">
    <source>
        <dbReference type="ARBA" id="ARBA00023128"/>
    </source>
</evidence>
<dbReference type="NCBIfam" id="TIGR03317">
    <property type="entry name" value="ygfZ_signature"/>
    <property type="match status" value="1"/>
</dbReference>
<dbReference type="GO" id="GO:0016740">
    <property type="term" value="F:transferase activity"/>
    <property type="evidence" value="ECO:0007669"/>
    <property type="project" value="UniProtKB-KW"/>
</dbReference>
<dbReference type="InterPro" id="IPR045179">
    <property type="entry name" value="YgfZ/GcvT"/>
</dbReference>
<evidence type="ECO:0000259" key="4">
    <source>
        <dbReference type="Pfam" id="PF25455"/>
    </source>
</evidence>
<keyword evidence="5" id="KW-1185">Reference proteome</keyword>
<evidence type="ECO:0000256" key="2">
    <source>
        <dbReference type="ARBA" id="ARBA00022946"/>
    </source>
</evidence>
<evidence type="ECO:0000313" key="5">
    <source>
        <dbReference type="Proteomes" id="UP000694843"/>
    </source>
</evidence>
<dbReference type="InterPro" id="IPR027266">
    <property type="entry name" value="TrmE/GcvT-like"/>
</dbReference>
<dbReference type="RefSeq" id="XP_018007287.1">
    <property type="nucleotide sequence ID" value="XM_018151798.2"/>
</dbReference>
<reference evidence="6" key="1">
    <citation type="submission" date="2025-08" db="UniProtKB">
        <authorList>
            <consortium name="RefSeq"/>
        </authorList>
    </citation>
    <scope>IDENTIFICATION</scope>
    <source>
        <tissue evidence="6">Whole organism</tissue>
    </source>
</reference>
<dbReference type="GO" id="GO:0005759">
    <property type="term" value="C:mitochondrial matrix"/>
    <property type="evidence" value="ECO:0007669"/>
    <property type="project" value="TreeGrafter"/>
</dbReference>
<sequence length="360" mass="40585">MALRLLSCKLSNISICSSLQILGRSHEFLRNVRQLHCVHRTDRGLLQVRGVDASSFLQGLITNDMNHLKEGALSMYAMVLNAQGRVLHDVIIYNNQEEVSPLDAVENYIIEIELKHIDRLERHLKMYRLRKKIDISVVENKKCWVLYDPEIDFGSMRQVDLECLYLNPKVDSKHALELTTNPDNSIIVRDPRMPYLGHKLLLPVGYEPHECVQELTNGTEDSFTSFRYKLGVAEGSQELPLGDVMPLEANVDFLHGISFHKGCYIGQELTARVFHTGVVRKRYLPLVFSSAPTDLIPAETSIVNSKGKTVGRMRAHCGLYGVALLRVAECLADASNLLVAGLPVSTFRPAWWPIEAPKQT</sequence>
<dbReference type="OMA" id="MDRLHGV"/>
<dbReference type="InterPro" id="IPR057460">
    <property type="entry name" value="CAF17_C"/>
</dbReference>
<evidence type="ECO:0000256" key="1">
    <source>
        <dbReference type="ARBA" id="ARBA00004173"/>
    </source>
</evidence>
<dbReference type="Gene3D" id="3.30.1360.120">
    <property type="entry name" value="Probable tRNA modification gtpase trme, domain 1"/>
    <property type="match status" value="1"/>
</dbReference>
<gene>
    <name evidence="6" type="primary">LOC108665079</name>
</gene>
<organism evidence="5 6">
    <name type="scientific">Hyalella azteca</name>
    <name type="common">Amphipod</name>
    <dbReference type="NCBI Taxonomy" id="294128"/>
    <lineage>
        <taxon>Eukaryota</taxon>
        <taxon>Metazoa</taxon>
        <taxon>Ecdysozoa</taxon>
        <taxon>Arthropoda</taxon>
        <taxon>Crustacea</taxon>
        <taxon>Multicrustacea</taxon>
        <taxon>Malacostraca</taxon>
        <taxon>Eumalacostraca</taxon>
        <taxon>Peracarida</taxon>
        <taxon>Amphipoda</taxon>
        <taxon>Senticaudata</taxon>
        <taxon>Talitrida</taxon>
        <taxon>Talitroidea</taxon>
        <taxon>Hyalellidae</taxon>
        <taxon>Hyalella</taxon>
    </lineage>
</organism>
<dbReference type="KEGG" id="hazt:108665079"/>
<feature type="domain" description="CAF17 C-terminal" evidence="4">
    <location>
        <begin position="280"/>
        <end position="353"/>
    </location>
</feature>
<dbReference type="GO" id="GO:0016226">
    <property type="term" value="P:iron-sulfur cluster assembly"/>
    <property type="evidence" value="ECO:0007669"/>
    <property type="project" value="TreeGrafter"/>
</dbReference>
<dbReference type="Pfam" id="PF25455">
    <property type="entry name" value="Beta-barrel_CAF17_C"/>
    <property type="match status" value="1"/>
</dbReference>
<dbReference type="SUPFAM" id="SSF103025">
    <property type="entry name" value="Folate-binding domain"/>
    <property type="match status" value="1"/>
</dbReference>
<evidence type="ECO:0000313" key="6">
    <source>
        <dbReference type="RefSeq" id="XP_018007287.1"/>
    </source>
</evidence>
<keyword evidence="6" id="KW-0808">Transferase</keyword>
<dbReference type="InterPro" id="IPR017703">
    <property type="entry name" value="YgfZ/GCV_T_CS"/>
</dbReference>
<dbReference type="AlphaFoldDB" id="A0A8B7N0C7"/>
<proteinExistence type="predicted"/>
<name>A0A8B7N0C7_HYAAZ</name>
<dbReference type="PANTHER" id="PTHR22602">
    <property type="entry name" value="TRANSFERASE CAF17, MITOCHONDRIAL-RELATED"/>
    <property type="match status" value="1"/>
</dbReference>
<comment type="subcellular location">
    <subcellularLocation>
        <location evidence="1">Mitochondrion</location>
    </subcellularLocation>
</comment>
<dbReference type="GeneID" id="108665079"/>
<keyword evidence="2" id="KW-0809">Transit peptide</keyword>
<dbReference type="Proteomes" id="UP000694843">
    <property type="component" value="Unplaced"/>
</dbReference>
<keyword evidence="3" id="KW-0496">Mitochondrion</keyword>
<dbReference type="PANTHER" id="PTHR22602:SF0">
    <property type="entry name" value="TRANSFERASE CAF17, MITOCHONDRIAL-RELATED"/>
    <property type="match status" value="1"/>
</dbReference>
<accession>A0A8B7N0C7</accession>